<evidence type="ECO:0000313" key="5">
    <source>
        <dbReference type="EnsemblProtists" id="EKX40536"/>
    </source>
</evidence>
<accession>L1IWC2</accession>
<dbReference type="SMART" id="SM00248">
    <property type="entry name" value="ANK"/>
    <property type="match status" value="4"/>
</dbReference>
<gene>
    <name evidence="4" type="ORF">GUITHDRAFT_40063</name>
</gene>
<name>L1IWC2_GUITC</name>
<feature type="repeat" description="ANK" evidence="3">
    <location>
        <begin position="7"/>
        <end position="39"/>
    </location>
</feature>
<dbReference type="RefSeq" id="XP_005827516.1">
    <property type="nucleotide sequence ID" value="XM_005827459.1"/>
</dbReference>
<dbReference type="PROSITE" id="PS50297">
    <property type="entry name" value="ANK_REP_REGION"/>
    <property type="match status" value="4"/>
</dbReference>
<dbReference type="SUPFAM" id="SSF48403">
    <property type="entry name" value="Ankyrin repeat"/>
    <property type="match status" value="1"/>
</dbReference>
<feature type="repeat" description="ANK" evidence="3">
    <location>
        <begin position="40"/>
        <end position="72"/>
    </location>
</feature>
<dbReference type="EnsemblProtists" id="EKX40536">
    <property type="protein sequence ID" value="EKX40536"/>
    <property type="gene ID" value="GUITHDRAFT_40063"/>
</dbReference>
<evidence type="ECO:0000256" key="3">
    <source>
        <dbReference type="PROSITE-ProRule" id="PRU00023"/>
    </source>
</evidence>
<dbReference type="STRING" id="905079.L1IWC2"/>
<reference evidence="6" key="2">
    <citation type="submission" date="2012-11" db="EMBL/GenBank/DDBJ databases">
        <authorList>
            <person name="Kuo A."/>
            <person name="Curtis B.A."/>
            <person name="Tanifuji G."/>
            <person name="Burki F."/>
            <person name="Gruber A."/>
            <person name="Irimia M."/>
            <person name="Maruyama S."/>
            <person name="Arias M.C."/>
            <person name="Ball S.G."/>
            <person name="Gile G.H."/>
            <person name="Hirakawa Y."/>
            <person name="Hopkins J.F."/>
            <person name="Rensing S.A."/>
            <person name="Schmutz J."/>
            <person name="Symeonidi A."/>
            <person name="Elias M."/>
            <person name="Eveleigh R.J."/>
            <person name="Herman E.K."/>
            <person name="Klute M.J."/>
            <person name="Nakayama T."/>
            <person name="Obornik M."/>
            <person name="Reyes-Prieto A."/>
            <person name="Armbrust E.V."/>
            <person name="Aves S.J."/>
            <person name="Beiko R.G."/>
            <person name="Coutinho P."/>
            <person name="Dacks J.B."/>
            <person name="Durnford D.G."/>
            <person name="Fast N.M."/>
            <person name="Green B.R."/>
            <person name="Grisdale C."/>
            <person name="Hempe F."/>
            <person name="Henrissat B."/>
            <person name="Hoppner M.P."/>
            <person name="Ishida K.-I."/>
            <person name="Kim E."/>
            <person name="Koreny L."/>
            <person name="Kroth P.G."/>
            <person name="Liu Y."/>
            <person name="Malik S.-B."/>
            <person name="Maier U.G."/>
            <person name="McRose D."/>
            <person name="Mock T."/>
            <person name="Neilson J.A."/>
            <person name="Onodera N.T."/>
            <person name="Poole A.M."/>
            <person name="Pritham E.J."/>
            <person name="Richards T.A."/>
            <person name="Rocap G."/>
            <person name="Roy S.W."/>
            <person name="Sarai C."/>
            <person name="Schaack S."/>
            <person name="Shirato S."/>
            <person name="Slamovits C.H."/>
            <person name="Spencer D.F."/>
            <person name="Suzuki S."/>
            <person name="Worden A.Z."/>
            <person name="Zauner S."/>
            <person name="Barry K."/>
            <person name="Bell C."/>
            <person name="Bharti A.K."/>
            <person name="Crow J.A."/>
            <person name="Grimwood J."/>
            <person name="Kramer R."/>
            <person name="Lindquist E."/>
            <person name="Lucas S."/>
            <person name="Salamov A."/>
            <person name="McFadden G.I."/>
            <person name="Lane C.E."/>
            <person name="Keeling P.J."/>
            <person name="Gray M.W."/>
            <person name="Grigoriev I.V."/>
            <person name="Archibald J.M."/>
        </authorList>
    </citation>
    <scope>NUCLEOTIDE SEQUENCE</scope>
    <source>
        <strain evidence="6">CCMP2712</strain>
    </source>
</reference>
<dbReference type="Pfam" id="PF12796">
    <property type="entry name" value="Ank_2"/>
    <property type="match status" value="2"/>
</dbReference>
<protein>
    <submittedName>
        <fullName evidence="4 5">Uncharacterized protein</fullName>
    </submittedName>
</protein>
<keyword evidence="6" id="KW-1185">Reference proteome</keyword>
<reference evidence="4 6" key="1">
    <citation type="journal article" date="2012" name="Nature">
        <title>Algal genomes reveal evolutionary mosaicism and the fate of nucleomorphs.</title>
        <authorList>
            <consortium name="DOE Joint Genome Institute"/>
            <person name="Curtis B.A."/>
            <person name="Tanifuji G."/>
            <person name="Burki F."/>
            <person name="Gruber A."/>
            <person name="Irimia M."/>
            <person name="Maruyama S."/>
            <person name="Arias M.C."/>
            <person name="Ball S.G."/>
            <person name="Gile G.H."/>
            <person name="Hirakawa Y."/>
            <person name="Hopkins J.F."/>
            <person name="Kuo A."/>
            <person name="Rensing S.A."/>
            <person name="Schmutz J."/>
            <person name="Symeonidi A."/>
            <person name="Elias M."/>
            <person name="Eveleigh R.J."/>
            <person name="Herman E.K."/>
            <person name="Klute M.J."/>
            <person name="Nakayama T."/>
            <person name="Obornik M."/>
            <person name="Reyes-Prieto A."/>
            <person name="Armbrust E.V."/>
            <person name="Aves S.J."/>
            <person name="Beiko R.G."/>
            <person name="Coutinho P."/>
            <person name="Dacks J.B."/>
            <person name="Durnford D.G."/>
            <person name="Fast N.M."/>
            <person name="Green B.R."/>
            <person name="Grisdale C.J."/>
            <person name="Hempel F."/>
            <person name="Henrissat B."/>
            <person name="Hoppner M.P."/>
            <person name="Ishida K."/>
            <person name="Kim E."/>
            <person name="Koreny L."/>
            <person name="Kroth P.G."/>
            <person name="Liu Y."/>
            <person name="Malik S.B."/>
            <person name="Maier U.G."/>
            <person name="McRose D."/>
            <person name="Mock T."/>
            <person name="Neilson J.A."/>
            <person name="Onodera N.T."/>
            <person name="Poole A.M."/>
            <person name="Pritham E.J."/>
            <person name="Richards T.A."/>
            <person name="Rocap G."/>
            <person name="Roy S.W."/>
            <person name="Sarai C."/>
            <person name="Schaack S."/>
            <person name="Shirato S."/>
            <person name="Slamovits C.H."/>
            <person name="Spencer D.F."/>
            <person name="Suzuki S."/>
            <person name="Worden A.Z."/>
            <person name="Zauner S."/>
            <person name="Barry K."/>
            <person name="Bell C."/>
            <person name="Bharti A.K."/>
            <person name="Crow J.A."/>
            <person name="Grimwood J."/>
            <person name="Kramer R."/>
            <person name="Lindquist E."/>
            <person name="Lucas S."/>
            <person name="Salamov A."/>
            <person name="McFadden G.I."/>
            <person name="Lane C.E."/>
            <person name="Keeling P.J."/>
            <person name="Gray M.W."/>
            <person name="Grigoriev I.V."/>
            <person name="Archibald J.M."/>
        </authorList>
    </citation>
    <scope>NUCLEOTIDE SEQUENCE</scope>
    <source>
        <strain evidence="4 6">CCMP2712</strain>
    </source>
</reference>
<evidence type="ECO:0000256" key="1">
    <source>
        <dbReference type="ARBA" id="ARBA00022737"/>
    </source>
</evidence>
<dbReference type="KEGG" id="gtt:GUITHDRAFT_40063"/>
<evidence type="ECO:0000313" key="4">
    <source>
        <dbReference type="EMBL" id="EKX40536.1"/>
    </source>
</evidence>
<sequence length="153" mass="16764">LKAEDTWKQTVLHLAAKEGNVDIVEKLVKLGSDLEHRNFVGRTPLLLATISGHVGVVEILAKLGADVNTTDASIWYKNSRRSPLHWACHRGLQEIAAKLCDLGANIEAKDGLGRTPIFWAVRKGNLECLQVLLSRGADFTKVDDKGMGLRDLA</sequence>
<dbReference type="InterPro" id="IPR002110">
    <property type="entry name" value="Ankyrin_rpt"/>
</dbReference>
<reference evidence="5" key="3">
    <citation type="submission" date="2015-06" db="UniProtKB">
        <authorList>
            <consortium name="EnsemblProtists"/>
        </authorList>
    </citation>
    <scope>IDENTIFICATION</scope>
</reference>
<feature type="repeat" description="ANK" evidence="3">
    <location>
        <begin position="112"/>
        <end position="144"/>
    </location>
</feature>
<keyword evidence="1" id="KW-0677">Repeat</keyword>
<feature type="non-terminal residue" evidence="4">
    <location>
        <position position="1"/>
    </location>
</feature>
<dbReference type="OrthoDB" id="426293at2759"/>
<dbReference type="EMBL" id="JH993030">
    <property type="protein sequence ID" value="EKX40536.1"/>
    <property type="molecule type" value="Genomic_DNA"/>
</dbReference>
<dbReference type="HOGENOM" id="CLU_000134_18_1_1"/>
<dbReference type="PANTHER" id="PTHR24171">
    <property type="entry name" value="ANKYRIN REPEAT DOMAIN-CONTAINING PROTEIN 39-RELATED"/>
    <property type="match status" value="1"/>
</dbReference>
<dbReference type="GeneID" id="17297280"/>
<dbReference type="Proteomes" id="UP000011087">
    <property type="component" value="Unassembled WGS sequence"/>
</dbReference>
<dbReference type="AlphaFoldDB" id="L1IWC2"/>
<feature type="repeat" description="ANK" evidence="3">
    <location>
        <begin position="79"/>
        <end position="111"/>
    </location>
</feature>
<evidence type="ECO:0000256" key="2">
    <source>
        <dbReference type="ARBA" id="ARBA00023043"/>
    </source>
</evidence>
<dbReference type="Gene3D" id="1.25.40.20">
    <property type="entry name" value="Ankyrin repeat-containing domain"/>
    <property type="match status" value="2"/>
</dbReference>
<dbReference type="eggNOG" id="KOG0502">
    <property type="taxonomic scope" value="Eukaryota"/>
</dbReference>
<feature type="non-terminal residue" evidence="4">
    <location>
        <position position="153"/>
    </location>
</feature>
<evidence type="ECO:0000313" key="6">
    <source>
        <dbReference type="Proteomes" id="UP000011087"/>
    </source>
</evidence>
<keyword evidence="2 3" id="KW-0040">ANK repeat</keyword>
<proteinExistence type="predicted"/>
<dbReference type="PROSITE" id="PS50088">
    <property type="entry name" value="ANK_REPEAT"/>
    <property type="match status" value="4"/>
</dbReference>
<dbReference type="OMA" id="AKDENCY"/>
<organism evidence="4">
    <name type="scientific">Guillardia theta (strain CCMP2712)</name>
    <name type="common">Cryptophyte</name>
    <dbReference type="NCBI Taxonomy" id="905079"/>
    <lineage>
        <taxon>Eukaryota</taxon>
        <taxon>Cryptophyceae</taxon>
        <taxon>Pyrenomonadales</taxon>
        <taxon>Geminigeraceae</taxon>
        <taxon>Guillardia</taxon>
    </lineage>
</organism>
<dbReference type="PaxDb" id="55529-EKX40536"/>
<dbReference type="InterPro" id="IPR036770">
    <property type="entry name" value="Ankyrin_rpt-contain_sf"/>
</dbReference>
<dbReference type="PRINTS" id="PR01415">
    <property type="entry name" value="ANKYRIN"/>
</dbReference>